<sequence>MPPKDPDSPGPRPGGQPPTTDAHTSSFGTAAKAFDDEHRLFGTDLAAALADMAAIGDFAGDDERGVKFKNDYVKHAADAATYIEALRAAYPEISARLRLTTAALDMATWATIQATPKIPAPPTYKP</sequence>
<evidence type="ECO:0000256" key="1">
    <source>
        <dbReference type="SAM" id="MobiDB-lite"/>
    </source>
</evidence>
<keyword evidence="3" id="KW-1185">Reference proteome</keyword>
<protein>
    <submittedName>
        <fullName evidence="2">Uncharacterized protein</fullName>
    </submittedName>
</protein>
<name>A0ABW4T321_9ACTN</name>
<dbReference type="Proteomes" id="UP001597368">
    <property type="component" value="Unassembled WGS sequence"/>
</dbReference>
<reference evidence="3" key="1">
    <citation type="journal article" date="2019" name="Int. J. Syst. Evol. Microbiol.">
        <title>The Global Catalogue of Microorganisms (GCM) 10K type strain sequencing project: providing services to taxonomists for standard genome sequencing and annotation.</title>
        <authorList>
            <consortium name="The Broad Institute Genomics Platform"/>
            <consortium name="The Broad Institute Genome Sequencing Center for Infectious Disease"/>
            <person name="Wu L."/>
            <person name="Ma J."/>
        </authorList>
    </citation>
    <scope>NUCLEOTIDE SEQUENCE [LARGE SCALE GENOMIC DNA]</scope>
    <source>
        <strain evidence="3">ICMP 6774ER</strain>
    </source>
</reference>
<evidence type="ECO:0000313" key="3">
    <source>
        <dbReference type="Proteomes" id="UP001597368"/>
    </source>
</evidence>
<dbReference type="EMBL" id="JBHUFV010000050">
    <property type="protein sequence ID" value="MFD1936332.1"/>
    <property type="molecule type" value="Genomic_DNA"/>
</dbReference>
<evidence type="ECO:0000313" key="2">
    <source>
        <dbReference type="EMBL" id="MFD1936332.1"/>
    </source>
</evidence>
<feature type="region of interest" description="Disordered" evidence="1">
    <location>
        <begin position="1"/>
        <end position="29"/>
    </location>
</feature>
<proteinExistence type="predicted"/>
<dbReference type="RefSeq" id="WP_379576512.1">
    <property type="nucleotide sequence ID" value="NZ_JBHUFV010000050.1"/>
</dbReference>
<organism evidence="2 3">
    <name type="scientific">Nonomuraea mangrovi</name>
    <dbReference type="NCBI Taxonomy" id="2316207"/>
    <lineage>
        <taxon>Bacteria</taxon>
        <taxon>Bacillati</taxon>
        <taxon>Actinomycetota</taxon>
        <taxon>Actinomycetes</taxon>
        <taxon>Streptosporangiales</taxon>
        <taxon>Streptosporangiaceae</taxon>
        <taxon>Nonomuraea</taxon>
    </lineage>
</organism>
<gene>
    <name evidence="2" type="ORF">ACFSKW_33155</name>
</gene>
<comment type="caution">
    <text evidence="2">The sequence shown here is derived from an EMBL/GenBank/DDBJ whole genome shotgun (WGS) entry which is preliminary data.</text>
</comment>
<accession>A0ABW4T321</accession>